<dbReference type="EMBL" id="JACAZI010000020">
    <property type="protein sequence ID" value="KAF7339081.1"/>
    <property type="molecule type" value="Genomic_DNA"/>
</dbReference>
<gene>
    <name evidence="1" type="ORF">MVEN_01984500</name>
</gene>
<comment type="caution">
    <text evidence="1">The sequence shown here is derived from an EMBL/GenBank/DDBJ whole genome shotgun (WGS) entry which is preliminary data.</text>
</comment>
<organism evidence="1 2">
    <name type="scientific">Mycena venus</name>
    <dbReference type="NCBI Taxonomy" id="2733690"/>
    <lineage>
        <taxon>Eukaryota</taxon>
        <taxon>Fungi</taxon>
        <taxon>Dikarya</taxon>
        <taxon>Basidiomycota</taxon>
        <taxon>Agaricomycotina</taxon>
        <taxon>Agaricomycetes</taxon>
        <taxon>Agaricomycetidae</taxon>
        <taxon>Agaricales</taxon>
        <taxon>Marasmiineae</taxon>
        <taxon>Mycenaceae</taxon>
        <taxon>Mycena</taxon>
    </lineage>
</organism>
<dbReference type="Proteomes" id="UP000620124">
    <property type="component" value="Unassembled WGS sequence"/>
</dbReference>
<dbReference type="OrthoDB" id="3036049at2759"/>
<name>A0A8H6XEG3_9AGAR</name>
<accession>A0A8H6XEG3</accession>
<dbReference type="CDD" id="cd18186">
    <property type="entry name" value="BTB_POZ_ZBTB_KLHL-like"/>
    <property type="match status" value="1"/>
</dbReference>
<sequence length="230" mass="25540">MQSTESPPLYRVPSLWFEDDNLILRAQNTLFRVSKGVLAARSSVFRDMLAFPQSPQMRSPCSEGEMYDGDGEEIIEGAIFDSSFFEPPPAKTDLAAITGILRLSHKYDVQYLRRRALLHLDTGYPTSLAVYEVSGSETFSSDGLGDSLLTIQCASEVGATWVLPTAFYFLCYSDMRDILNCERWGALSEVDRGDDHCILHAPTPRLPACPALLAHPLHGGVYLARSVFRV</sequence>
<evidence type="ECO:0000313" key="1">
    <source>
        <dbReference type="EMBL" id="KAF7339081.1"/>
    </source>
</evidence>
<keyword evidence="2" id="KW-1185">Reference proteome</keyword>
<proteinExistence type="predicted"/>
<dbReference type="AlphaFoldDB" id="A0A8H6XEG3"/>
<reference evidence="1" key="1">
    <citation type="submission" date="2020-05" db="EMBL/GenBank/DDBJ databases">
        <title>Mycena genomes resolve the evolution of fungal bioluminescence.</title>
        <authorList>
            <person name="Tsai I.J."/>
        </authorList>
    </citation>
    <scope>NUCLEOTIDE SEQUENCE</scope>
    <source>
        <strain evidence="1">CCC161011</strain>
    </source>
</reference>
<protein>
    <submittedName>
        <fullName evidence="1">BTB domain-containing protein</fullName>
    </submittedName>
</protein>
<evidence type="ECO:0000313" key="2">
    <source>
        <dbReference type="Proteomes" id="UP000620124"/>
    </source>
</evidence>